<dbReference type="Proteomes" id="UP001575622">
    <property type="component" value="Unassembled WGS sequence"/>
</dbReference>
<dbReference type="PIRSF" id="PIRSF000025">
    <property type="entry name" value="Cytc_Bsub_c550"/>
    <property type="match status" value="1"/>
</dbReference>
<dbReference type="InterPro" id="IPR051811">
    <property type="entry name" value="Cytochrome_c550/c551-like"/>
</dbReference>
<dbReference type="PROSITE" id="PS51007">
    <property type="entry name" value="CYTC"/>
    <property type="match status" value="1"/>
</dbReference>
<accession>A0ABV4UYW5</accession>
<evidence type="ECO:0000256" key="8">
    <source>
        <dbReference type="SAM" id="SignalP"/>
    </source>
</evidence>
<keyword evidence="1" id="KW-0813">Transport</keyword>
<dbReference type="InterPro" id="IPR009056">
    <property type="entry name" value="Cyt_c-like_dom"/>
</dbReference>
<keyword evidence="4" id="KW-0249">Electron transport</keyword>
<evidence type="ECO:0000259" key="9">
    <source>
        <dbReference type="PROSITE" id="PS51007"/>
    </source>
</evidence>
<keyword evidence="2 6" id="KW-0349">Heme</keyword>
<feature type="domain" description="Cytochrome c" evidence="9">
    <location>
        <begin position="42"/>
        <end position="118"/>
    </location>
</feature>
<reference evidence="10 11" key="1">
    <citation type="submission" date="2024-09" db="EMBL/GenBank/DDBJ databases">
        <authorList>
            <person name="Makale K.P.P."/>
            <person name="Makhzoum A."/>
            <person name="Rantong G."/>
            <person name="Rahube T.O."/>
        </authorList>
    </citation>
    <scope>NUCLEOTIDE SEQUENCE [LARGE SCALE GENOMIC DNA]</scope>
    <source>
        <strain evidence="10 11">KM_D13</strain>
    </source>
</reference>
<dbReference type="PROSITE" id="PS51257">
    <property type="entry name" value="PROKAR_LIPOPROTEIN"/>
    <property type="match status" value="1"/>
</dbReference>
<comment type="caution">
    <text evidence="10">The sequence shown here is derived from an EMBL/GenBank/DDBJ whole genome shotgun (WGS) entry which is preliminary data.</text>
</comment>
<evidence type="ECO:0000256" key="5">
    <source>
        <dbReference type="ARBA" id="ARBA00023004"/>
    </source>
</evidence>
<evidence type="ECO:0000256" key="4">
    <source>
        <dbReference type="ARBA" id="ARBA00022982"/>
    </source>
</evidence>
<keyword evidence="3 6" id="KW-0479">Metal-binding</keyword>
<feature type="region of interest" description="Disordered" evidence="7">
    <location>
        <begin position="21"/>
        <end position="41"/>
    </location>
</feature>
<dbReference type="Gene3D" id="1.10.760.10">
    <property type="entry name" value="Cytochrome c-like domain"/>
    <property type="match status" value="1"/>
</dbReference>
<proteinExistence type="predicted"/>
<dbReference type="EMBL" id="JBHDLN010000005">
    <property type="protein sequence ID" value="MFB0843021.1"/>
    <property type="molecule type" value="Genomic_DNA"/>
</dbReference>
<keyword evidence="11" id="KW-1185">Reference proteome</keyword>
<gene>
    <name evidence="10" type="ORF">ACEU3E_12635</name>
</gene>
<dbReference type="SUPFAM" id="SSF46626">
    <property type="entry name" value="Cytochrome c"/>
    <property type="match status" value="1"/>
</dbReference>
<dbReference type="Pfam" id="PF13442">
    <property type="entry name" value="Cytochrome_CBB3"/>
    <property type="match status" value="1"/>
</dbReference>
<protein>
    <submittedName>
        <fullName evidence="10">Cytochrome c</fullName>
    </submittedName>
</protein>
<dbReference type="PANTHER" id="PTHR37823">
    <property type="entry name" value="CYTOCHROME C-553-LIKE"/>
    <property type="match status" value="1"/>
</dbReference>
<dbReference type="InterPro" id="IPR008168">
    <property type="entry name" value="Cyt_C_IC"/>
</dbReference>
<keyword evidence="5 6" id="KW-0408">Iron</keyword>
<feature type="signal peptide" evidence="8">
    <location>
        <begin position="1"/>
        <end position="20"/>
    </location>
</feature>
<sequence>MNKTFVCVALLLAVSLSACNQPAKTPPPADQGAATPAPGGGTATVDAQAIYKQNCISCHGANFEGGVGGPNLTKVGGKYSKDQIAAIVANGRGGMPSFKGRLSDADTSAISDWLAAKK</sequence>
<evidence type="ECO:0000313" key="11">
    <source>
        <dbReference type="Proteomes" id="UP001575622"/>
    </source>
</evidence>
<dbReference type="PANTHER" id="PTHR37823:SF4">
    <property type="entry name" value="MENAQUINOL-CYTOCHROME C REDUCTASE CYTOCHROME B_C SUBUNIT"/>
    <property type="match status" value="1"/>
</dbReference>
<dbReference type="RefSeq" id="WP_373951367.1">
    <property type="nucleotide sequence ID" value="NZ_JBHDLN010000005.1"/>
</dbReference>
<evidence type="ECO:0000256" key="6">
    <source>
        <dbReference type="PROSITE-ProRule" id="PRU00433"/>
    </source>
</evidence>
<evidence type="ECO:0000256" key="7">
    <source>
        <dbReference type="SAM" id="MobiDB-lite"/>
    </source>
</evidence>
<name>A0ABV4UYW5_9BACL</name>
<dbReference type="PRINTS" id="PR00605">
    <property type="entry name" value="CYTCHROMECIC"/>
</dbReference>
<dbReference type="InterPro" id="IPR036909">
    <property type="entry name" value="Cyt_c-like_dom_sf"/>
</dbReference>
<dbReference type="InterPro" id="IPR012218">
    <property type="entry name" value="Cyt_c_BACSU-c550-type"/>
</dbReference>
<organism evidence="10 11">
    <name type="scientific">Paenibacillus oleatilyticus</name>
    <dbReference type="NCBI Taxonomy" id="2594886"/>
    <lineage>
        <taxon>Bacteria</taxon>
        <taxon>Bacillati</taxon>
        <taxon>Bacillota</taxon>
        <taxon>Bacilli</taxon>
        <taxon>Bacillales</taxon>
        <taxon>Paenibacillaceae</taxon>
        <taxon>Paenibacillus</taxon>
    </lineage>
</organism>
<evidence type="ECO:0000313" key="10">
    <source>
        <dbReference type="EMBL" id="MFB0843021.1"/>
    </source>
</evidence>
<evidence type="ECO:0000256" key="3">
    <source>
        <dbReference type="ARBA" id="ARBA00022723"/>
    </source>
</evidence>
<feature type="chain" id="PRO_5046790264" evidence="8">
    <location>
        <begin position="21"/>
        <end position="118"/>
    </location>
</feature>
<keyword evidence="8" id="KW-0732">Signal</keyword>
<evidence type="ECO:0000256" key="2">
    <source>
        <dbReference type="ARBA" id="ARBA00022617"/>
    </source>
</evidence>
<evidence type="ECO:0000256" key="1">
    <source>
        <dbReference type="ARBA" id="ARBA00022448"/>
    </source>
</evidence>